<dbReference type="AlphaFoldDB" id="R7Y619"/>
<feature type="compositionally biased region" description="Gly residues" evidence="1">
    <location>
        <begin position="44"/>
        <end position="57"/>
    </location>
</feature>
<dbReference type="PANTHER" id="PTHR39420:SF2">
    <property type="entry name" value="HYDROLASE"/>
    <property type="match status" value="1"/>
</dbReference>
<protein>
    <recommendedName>
        <fullName evidence="4">Hydrolase</fullName>
    </recommendedName>
</protein>
<reference evidence="2 3" key="1">
    <citation type="journal article" date="2013" name="Genome Announc.">
        <title>Draft Genome Sequence of a Benzothiophene-Desulfurizing Bacterium, Gordona terrae Strain C-6.</title>
        <authorList>
            <person name="Wang W."/>
            <person name="Ma T."/>
            <person name="Ren Y."/>
            <person name="Li G."/>
        </authorList>
    </citation>
    <scope>NUCLEOTIDE SEQUENCE [LARGE SCALE GENOMIC DNA]</scope>
    <source>
        <strain evidence="2 3">C-6</strain>
    </source>
</reference>
<dbReference type="SUPFAM" id="SSF55486">
    <property type="entry name" value="Metalloproteases ('zincins'), catalytic domain"/>
    <property type="match status" value="1"/>
</dbReference>
<dbReference type="InterPro" id="IPR042271">
    <property type="entry name" value="Zinicin_2_N"/>
</dbReference>
<evidence type="ECO:0000313" key="2">
    <source>
        <dbReference type="EMBL" id="EON31445.1"/>
    </source>
</evidence>
<proteinExistence type="predicted"/>
<dbReference type="OrthoDB" id="8478472at2"/>
<feature type="compositionally biased region" description="Basic and acidic residues" evidence="1">
    <location>
        <begin position="464"/>
        <end position="477"/>
    </location>
</feature>
<dbReference type="Pfam" id="PF10103">
    <property type="entry name" value="Zincin_2"/>
    <property type="match status" value="1"/>
</dbReference>
<name>R7Y619_9ACTN</name>
<evidence type="ECO:0000256" key="1">
    <source>
        <dbReference type="SAM" id="MobiDB-lite"/>
    </source>
</evidence>
<dbReference type="PANTHER" id="PTHR39420">
    <property type="match status" value="1"/>
</dbReference>
<dbReference type="NCBIfam" id="TIGR03624">
    <property type="entry name" value="putative hydrolase"/>
    <property type="match status" value="1"/>
</dbReference>
<evidence type="ECO:0008006" key="4">
    <source>
        <dbReference type="Google" id="ProtNLM"/>
    </source>
</evidence>
<dbReference type="PATRIC" id="fig|1316928.3.peg.3595"/>
<dbReference type="Proteomes" id="UP000013569">
    <property type="component" value="Unassembled WGS sequence"/>
</dbReference>
<feature type="region of interest" description="Disordered" evidence="1">
    <location>
        <begin position="1"/>
        <end position="68"/>
    </location>
</feature>
<organism evidence="2 3">
    <name type="scientific">Gordonia terrae C-6</name>
    <dbReference type="NCBI Taxonomy" id="1316928"/>
    <lineage>
        <taxon>Bacteria</taxon>
        <taxon>Bacillati</taxon>
        <taxon>Actinomycetota</taxon>
        <taxon>Actinomycetes</taxon>
        <taxon>Mycobacteriales</taxon>
        <taxon>Gordoniaceae</taxon>
        <taxon>Gordonia</taxon>
    </lineage>
</organism>
<feature type="compositionally biased region" description="Low complexity" evidence="1">
    <location>
        <begin position="1"/>
        <end position="11"/>
    </location>
</feature>
<sequence>MSDLPFGFSSSDDGDDDRAKNSGDKNKPGDNPGGNPFGGSNPFGFGGGQGFGGGPGGDFDPSNFDPNMIGQMFSQLGNMFSGMGAGMAGGGDGPVNYSVATNLARQQIGSFTPILEKENTASADAVRLADVWLDDATNFPSGVTQTVAWTPVQWLEESMDTWKGLCDPVAEQLARTWQDNLPAEAAQFAGPMIGMLTQMSGMAFGTQLGQGLGQLAKEVLTSTDVGLPLAPEGIAVLLPEAIAKFAEGLEQPAQEIIVFLAAREAAHVRLFTHVGWLRQRLLTTVEEYARGISIDFSGITDATAGIDPTQLLSDPSKLEELINSSTSFEPTTTPEQKAALGRLETLLALIEGWVEQVVTRALGDRIPSTGALTETMRRRRASGGPAEQTFATLVGLELRPRKVREASELWRRTLEATDVATRDGVWAHPDLLPDSDDLDNPAGFIDRLLAGDELDDPIAQLEKTIADEKARGDERKRPGPQTPESGGDPGDDSAQGGS</sequence>
<dbReference type="EMBL" id="AQPW01000025">
    <property type="protein sequence ID" value="EON31445.1"/>
    <property type="molecule type" value="Genomic_DNA"/>
</dbReference>
<dbReference type="RefSeq" id="WP_010843952.1">
    <property type="nucleotide sequence ID" value="NZ_AQPW01000025.1"/>
</dbReference>
<dbReference type="Gene3D" id="1.20.150.30">
    <property type="entry name" value="Zincin-like metallopeptidase, N-terminal domain"/>
    <property type="match status" value="1"/>
</dbReference>
<dbReference type="InterPro" id="IPR018766">
    <property type="entry name" value="Zinicin_2"/>
</dbReference>
<evidence type="ECO:0000313" key="3">
    <source>
        <dbReference type="Proteomes" id="UP000013569"/>
    </source>
</evidence>
<feature type="region of interest" description="Disordered" evidence="1">
    <location>
        <begin position="459"/>
        <end position="498"/>
    </location>
</feature>
<comment type="caution">
    <text evidence="2">The sequence shown here is derived from an EMBL/GenBank/DDBJ whole genome shotgun (WGS) entry which is preliminary data.</text>
</comment>
<accession>R7Y619</accession>
<feature type="compositionally biased region" description="Basic and acidic residues" evidence="1">
    <location>
        <begin position="17"/>
        <end position="28"/>
    </location>
</feature>
<gene>
    <name evidence="2" type="ORF">GTC6_17794</name>
</gene>